<feature type="coiled-coil region" evidence="1">
    <location>
        <begin position="67"/>
        <end position="94"/>
    </location>
</feature>
<reference evidence="2 3" key="1">
    <citation type="submission" date="2020-12" db="EMBL/GenBank/DDBJ databases">
        <title>Geomonas sp. Red259, isolated from paddy soil.</title>
        <authorList>
            <person name="Xu Z."/>
            <person name="Zhang Z."/>
            <person name="Masuda Y."/>
            <person name="Itoh H."/>
            <person name="Senoo K."/>
        </authorList>
    </citation>
    <scope>NUCLEOTIDE SEQUENCE [LARGE SCALE GENOMIC DNA]</scope>
    <source>
        <strain evidence="2 3">Red259</strain>
    </source>
</reference>
<accession>A0ABS0YR70</accession>
<gene>
    <name evidence="2" type="ORF">JFN90_09835</name>
</gene>
<dbReference type="EMBL" id="JAEMHK010000006">
    <property type="protein sequence ID" value="MBJ6800434.1"/>
    <property type="molecule type" value="Genomic_DNA"/>
</dbReference>
<name>A0ABS0YR70_9BACT</name>
<evidence type="ECO:0000313" key="2">
    <source>
        <dbReference type="EMBL" id="MBJ6800434.1"/>
    </source>
</evidence>
<dbReference type="Proteomes" id="UP000641025">
    <property type="component" value="Unassembled WGS sequence"/>
</dbReference>
<proteinExistence type="predicted"/>
<keyword evidence="3" id="KW-1185">Reference proteome</keyword>
<keyword evidence="1" id="KW-0175">Coiled coil</keyword>
<sequence length="133" mass="15590">MKHLRVDQCQSIAQLITSFRGAIRWNDVIDLGEEVTGYRYSRQSLECKDVIRAAFTQATQREPAKVVGRKSAEVRVLEARIERLQEEIQLLKTVDAQNRERFVLWTENARRHGLDETKLNKPLTRVERRATRE</sequence>
<dbReference type="RefSeq" id="WP_199394943.1">
    <property type="nucleotide sequence ID" value="NZ_JAEMHK010000006.1"/>
</dbReference>
<evidence type="ECO:0000313" key="3">
    <source>
        <dbReference type="Proteomes" id="UP000641025"/>
    </source>
</evidence>
<organism evidence="2 3">
    <name type="scientific">Geomonas propionica</name>
    <dbReference type="NCBI Taxonomy" id="2798582"/>
    <lineage>
        <taxon>Bacteria</taxon>
        <taxon>Pseudomonadati</taxon>
        <taxon>Thermodesulfobacteriota</taxon>
        <taxon>Desulfuromonadia</taxon>
        <taxon>Geobacterales</taxon>
        <taxon>Geobacteraceae</taxon>
        <taxon>Geomonas</taxon>
    </lineage>
</organism>
<protein>
    <submittedName>
        <fullName evidence="2">Uncharacterized protein</fullName>
    </submittedName>
</protein>
<comment type="caution">
    <text evidence="2">The sequence shown here is derived from an EMBL/GenBank/DDBJ whole genome shotgun (WGS) entry which is preliminary data.</text>
</comment>
<evidence type="ECO:0000256" key="1">
    <source>
        <dbReference type="SAM" id="Coils"/>
    </source>
</evidence>